<feature type="binding site" evidence="12">
    <location>
        <position position="74"/>
    </location>
    <ligand>
        <name>Na(+)</name>
        <dbReference type="ChEBI" id="CHEBI:29101"/>
        <note>structural</note>
    </ligand>
</feature>
<feature type="transmembrane region" description="Helical" evidence="12">
    <location>
        <begin position="96"/>
        <end position="116"/>
    </location>
</feature>
<sequence length="123" mass="12913">MTRGAGVLVAIAMGGALGTGARAAISMVGMQILEENAYLATLLVNVLGAALIGYLATRALEPRAQALWMTGFCGGFTTFSLFSLEILLLLERDLVLAFAYGAGSLGLWLVGVWAGYRFGRARP</sequence>
<evidence type="ECO:0000256" key="10">
    <source>
        <dbReference type="ARBA" id="ARBA00035120"/>
    </source>
</evidence>
<proteinExistence type="inferred from homology"/>
<dbReference type="GO" id="GO:0046872">
    <property type="term" value="F:metal ion binding"/>
    <property type="evidence" value="ECO:0007669"/>
    <property type="project" value="UniProtKB-KW"/>
</dbReference>
<keyword evidence="3" id="KW-0997">Cell inner membrane</keyword>
<evidence type="ECO:0000313" key="13">
    <source>
        <dbReference type="EMBL" id="TQM93445.1"/>
    </source>
</evidence>
<dbReference type="PANTHER" id="PTHR28259:SF1">
    <property type="entry name" value="FLUORIDE EXPORT PROTEIN 1-RELATED"/>
    <property type="match status" value="1"/>
</dbReference>
<evidence type="ECO:0000256" key="9">
    <source>
        <dbReference type="ARBA" id="ARBA00023303"/>
    </source>
</evidence>
<evidence type="ECO:0000313" key="14">
    <source>
        <dbReference type="Proteomes" id="UP000320582"/>
    </source>
</evidence>
<evidence type="ECO:0000256" key="11">
    <source>
        <dbReference type="ARBA" id="ARBA00035585"/>
    </source>
</evidence>
<keyword evidence="7 12" id="KW-0406">Ion transport</keyword>
<evidence type="ECO:0000256" key="4">
    <source>
        <dbReference type="ARBA" id="ARBA00022692"/>
    </source>
</evidence>
<keyword evidence="14" id="KW-1185">Reference proteome</keyword>
<keyword evidence="12" id="KW-0813">Transport</keyword>
<dbReference type="Pfam" id="PF02537">
    <property type="entry name" value="CRCB"/>
    <property type="match status" value="1"/>
</dbReference>
<dbReference type="GO" id="GO:0005886">
    <property type="term" value="C:plasma membrane"/>
    <property type="evidence" value="ECO:0007669"/>
    <property type="project" value="UniProtKB-SubCell"/>
</dbReference>
<dbReference type="Proteomes" id="UP000320582">
    <property type="component" value="Unassembled WGS sequence"/>
</dbReference>
<keyword evidence="4 12" id="KW-0812">Transmembrane</keyword>
<comment type="subcellular location">
    <subcellularLocation>
        <location evidence="1 12">Cell membrane</location>
        <topology evidence="1 12">Multi-pass membrane protein</topology>
    </subcellularLocation>
</comment>
<dbReference type="InterPro" id="IPR003691">
    <property type="entry name" value="FluC"/>
</dbReference>
<comment type="caution">
    <text evidence="13">The sequence shown here is derived from an EMBL/GenBank/DDBJ whole genome shotgun (WGS) entry which is preliminary data.</text>
</comment>
<feature type="transmembrane region" description="Helical" evidence="12">
    <location>
        <begin position="39"/>
        <end position="56"/>
    </location>
</feature>
<gene>
    <name evidence="12" type="primary">fluC</name>
    <name evidence="12" type="synonym">crcB</name>
    <name evidence="13" type="ORF">BD293_2081</name>
</gene>
<dbReference type="AlphaFoldDB" id="A0A543KED8"/>
<dbReference type="GO" id="GO:0140114">
    <property type="term" value="P:cellular detoxification of fluoride"/>
    <property type="evidence" value="ECO:0007669"/>
    <property type="project" value="UniProtKB-UniRule"/>
</dbReference>
<dbReference type="OrthoDB" id="9806299at2"/>
<keyword evidence="2 12" id="KW-1003">Cell membrane</keyword>
<keyword evidence="9 12" id="KW-0407">Ion channel</keyword>
<name>A0A543KED8_9RHOB</name>
<comment type="catalytic activity">
    <reaction evidence="11">
        <text>fluoride(in) = fluoride(out)</text>
        <dbReference type="Rhea" id="RHEA:76159"/>
        <dbReference type="ChEBI" id="CHEBI:17051"/>
    </reaction>
    <physiologicalReaction direction="left-to-right" evidence="11">
        <dbReference type="Rhea" id="RHEA:76160"/>
    </physiologicalReaction>
</comment>
<protein>
    <recommendedName>
        <fullName evidence="12">Fluoride-specific ion channel FluC</fullName>
    </recommendedName>
</protein>
<feature type="binding site" evidence="12">
    <location>
        <position position="77"/>
    </location>
    <ligand>
        <name>Na(+)</name>
        <dbReference type="ChEBI" id="CHEBI:29101"/>
        <note>structural</note>
    </ligand>
</feature>
<keyword evidence="6 12" id="KW-0915">Sodium</keyword>
<dbReference type="RefSeq" id="WP_142081369.1">
    <property type="nucleotide sequence ID" value="NZ_VFPT01000001.1"/>
</dbReference>
<evidence type="ECO:0000256" key="2">
    <source>
        <dbReference type="ARBA" id="ARBA00022475"/>
    </source>
</evidence>
<evidence type="ECO:0000256" key="12">
    <source>
        <dbReference type="HAMAP-Rule" id="MF_00454"/>
    </source>
</evidence>
<accession>A0A543KED8</accession>
<reference evidence="13 14" key="1">
    <citation type="submission" date="2019-06" db="EMBL/GenBank/DDBJ databases">
        <title>Genomic Encyclopedia of Archaeal and Bacterial Type Strains, Phase II (KMG-II): from individual species to whole genera.</title>
        <authorList>
            <person name="Goeker M."/>
        </authorList>
    </citation>
    <scope>NUCLEOTIDE SEQUENCE [LARGE SCALE GENOMIC DNA]</scope>
    <source>
        <strain evidence="13 14">DSM 18423</strain>
    </source>
</reference>
<evidence type="ECO:0000256" key="1">
    <source>
        <dbReference type="ARBA" id="ARBA00004651"/>
    </source>
</evidence>
<dbReference type="PANTHER" id="PTHR28259">
    <property type="entry name" value="FLUORIDE EXPORT PROTEIN 1-RELATED"/>
    <property type="match status" value="1"/>
</dbReference>
<keyword evidence="5 12" id="KW-1133">Transmembrane helix</keyword>
<evidence type="ECO:0000256" key="6">
    <source>
        <dbReference type="ARBA" id="ARBA00023053"/>
    </source>
</evidence>
<dbReference type="EMBL" id="VFPT01000001">
    <property type="protein sequence ID" value="TQM93445.1"/>
    <property type="molecule type" value="Genomic_DNA"/>
</dbReference>
<dbReference type="HAMAP" id="MF_00454">
    <property type="entry name" value="FluC"/>
    <property type="match status" value="1"/>
</dbReference>
<evidence type="ECO:0000256" key="7">
    <source>
        <dbReference type="ARBA" id="ARBA00023065"/>
    </source>
</evidence>
<evidence type="ECO:0000256" key="8">
    <source>
        <dbReference type="ARBA" id="ARBA00023136"/>
    </source>
</evidence>
<dbReference type="GO" id="GO:0062054">
    <property type="term" value="F:fluoride channel activity"/>
    <property type="evidence" value="ECO:0007669"/>
    <property type="project" value="UniProtKB-UniRule"/>
</dbReference>
<evidence type="ECO:0000256" key="3">
    <source>
        <dbReference type="ARBA" id="ARBA00022519"/>
    </source>
</evidence>
<comment type="similarity">
    <text evidence="10 12">Belongs to the fluoride channel Fluc/FEX (TC 1.A.43) family.</text>
</comment>
<comment type="activity regulation">
    <text evidence="12">Na(+) is not transported, but it plays an essential structural role and its presence is essential for fluoride channel function.</text>
</comment>
<organism evidence="13 14">
    <name type="scientific">Roseinatronobacter monicus</name>
    <dbReference type="NCBI Taxonomy" id="393481"/>
    <lineage>
        <taxon>Bacteria</taxon>
        <taxon>Pseudomonadati</taxon>
        <taxon>Pseudomonadota</taxon>
        <taxon>Alphaproteobacteria</taxon>
        <taxon>Rhodobacterales</taxon>
        <taxon>Paracoccaceae</taxon>
        <taxon>Roseinatronobacter</taxon>
    </lineage>
</organism>
<keyword evidence="8 12" id="KW-0472">Membrane</keyword>
<evidence type="ECO:0000256" key="5">
    <source>
        <dbReference type="ARBA" id="ARBA00022989"/>
    </source>
</evidence>
<comment type="function">
    <text evidence="12">Fluoride-specific ion channel. Important for reducing fluoride concentration in the cell, thus reducing its toxicity.</text>
</comment>
<feature type="transmembrane region" description="Helical" evidence="12">
    <location>
        <begin position="68"/>
        <end position="90"/>
    </location>
</feature>
<keyword evidence="12" id="KW-0479">Metal-binding</keyword>